<dbReference type="RefSeq" id="WP_096463412.1">
    <property type="nucleotide sequence ID" value="NZ_AP017312.1"/>
</dbReference>
<dbReference type="CDD" id="cd24138">
    <property type="entry name" value="TtcA-like"/>
    <property type="match status" value="1"/>
</dbReference>
<dbReference type="SUPFAM" id="SSF52402">
    <property type="entry name" value="Adenine nucleotide alpha hydrolases-like"/>
    <property type="match status" value="1"/>
</dbReference>
<name>A0A0U4NBF8_9BACL</name>
<dbReference type="Gene3D" id="3.40.50.620">
    <property type="entry name" value="HUPs"/>
    <property type="match status" value="1"/>
</dbReference>
<organism evidence="2 3">
    <name type="scientific">Aneurinibacillus soli</name>
    <dbReference type="NCBI Taxonomy" id="1500254"/>
    <lineage>
        <taxon>Bacteria</taxon>
        <taxon>Bacillati</taxon>
        <taxon>Bacillota</taxon>
        <taxon>Bacilli</taxon>
        <taxon>Bacillales</taxon>
        <taxon>Paenibacillaceae</taxon>
        <taxon>Aneurinibacillus group</taxon>
        <taxon>Aneurinibacillus</taxon>
    </lineage>
</organism>
<sequence length="249" mass="28422">MEFTLSNTERKRLVRPAQRIVQAYHMIEDGDRIAVGVSGGKDSSTLLYVLTALQRQLSVRFEIVPISLSLGFAGMNMSPLVEFVEKLGHTLHVKETEIGKVVFDIRQEKNPCSLCANMRRGTLYEYAKELDCNKAALGHHLDDAMETFFMNLLFNGKMGSFHPKTYLDRADITLIRPLVGIEEDTIERFIETRNIPIITNPCPANKKTKREEIKQLIDSLSSQYPDLRQKFLHAIQTADMGDFWHLHQA</sequence>
<dbReference type="GO" id="GO:0008033">
    <property type="term" value="P:tRNA processing"/>
    <property type="evidence" value="ECO:0007669"/>
    <property type="project" value="InterPro"/>
</dbReference>
<evidence type="ECO:0000313" key="2">
    <source>
        <dbReference type="EMBL" id="BAU26356.1"/>
    </source>
</evidence>
<dbReference type="PIRSF" id="PIRSF004976">
    <property type="entry name" value="ATPase_YdaO"/>
    <property type="match status" value="1"/>
</dbReference>
<dbReference type="InterPro" id="IPR011063">
    <property type="entry name" value="TilS/TtcA_N"/>
</dbReference>
<dbReference type="AlphaFoldDB" id="A0A0U4NBF8"/>
<evidence type="ECO:0000256" key="1">
    <source>
        <dbReference type="ARBA" id="ARBA00022679"/>
    </source>
</evidence>
<protein>
    <submittedName>
        <fullName evidence="2">tRNA 2-thiocytidine biosynthesis protein TtcA</fullName>
    </submittedName>
</protein>
<dbReference type="InterPro" id="IPR035107">
    <property type="entry name" value="tRNA_thiolation_TtcA_Ctu1"/>
</dbReference>
<dbReference type="KEGG" id="asoc:CB4_00470"/>
<dbReference type="Proteomes" id="UP000217696">
    <property type="component" value="Chromosome"/>
</dbReference>
<dbReference type="EMBL" id="AP017312">
    <property type="protein sequence ID" value="BAU26356.1"/>
    <property type="molecule type" value="Genomic_DNA"/>
</dbReference>
<gene>
    <name evidence="2" type="primary">ttcA</name>
    <name evidence="2" type="ORF">CB4_00470</name>
</gene>
<keyword evidence="1" id="KW-0808">Transferase</keyword>
<dbReference type="InterPro" id="IPR014729">
    <property type="entry name" value="Rossmann-like_a/b/a_fold"/>
</dbReference>
<dbReference type="Pfam" id="PF01171">
    <property type="entry name" value="ATP_bind_3"/>
    <property type="match status" value="1"/>
</dbReference>
<reference evidence="2 3" key="1">
    <citation type="submission" date="2015-12" db="EMBL/GenBank/DDBJ databases">
        <title>Genome sequence of Aneurinibacillus soli.</title>
        <authorList>
            <person name="Lee J.S."/>
            <person name="Lee K.C."/>
            <person name="Kim K.K."/>
            <person name="Lee B.W."/>
        </authorList>
    </citation>
    <scope>NUCLEOTIDE SEQUENCE [LARGE SCALE GENOMIC DNA]</scope>
    <source>
        <strain evidence="2 3">CB4</strain>
    </source>
</reference>
<evidence type="ECO:0000313" key="3">
    <source>
        <dbReference type="Proteomes" id="UP000217696"/>
    </source>
</evidence>
<accession>A0A0U4NBF8</accession>
<dbReference type="PANTHER" id="PTHR43686">
    <property type="entry name" value="SULFURTRANSFERASE-RELATED"/>
    <property type="match status" value="1"/>
</dbReference>
<keyword evidence="3" id="KW-1185">Reference proteome</keyword>
<dbReference type="PANTHER" id="PTHR43686:SF1">
    <property type="entry name" value="AMINOTRAN_5 DOMAIN-CONTAINING PROTEIN"/>
    <property type="match status" value="1"/>
</dbReference>
<dbReference type="GO" id="GO:0016740">
    <property type="term" value="F:transferase activity"/>
    <property type="evidence" value="ECO:0007669"/>
    <property type="project" value="UniProtKB-KW"/>
</dbReference>
<proteinExistence type="predicted"/>
<dbReference type="OrthoDB" id="9801054at2"/>